<protein>
    <submittedName>
        <fullName evidence="2">Uncharacterized protein</fullName>
    </submittedName>
</protein>
<organism evidence="1 2">
    <name type="scientific">Meloidogyne floridensis</name>
    <dbReference type="NCBI Taxonomy" id="298350"/>
    <lineage>
        <taxon>Eukaryota</taxon>
        <taxon>Metazoa</taxon>
        <taxon>Ecdysozoa</taxon>
        <taxon>Nematoda</taxon>
        <taxon>Chromadorea</taxon>
        <taxon>Rhabditida</taxon>
        <taxon>Tylenchina</taxon>
        <taxon>Tylenchomorpha</taxon>
        <taxon>Tylenchoidea</taxon>
        <taxon>Meloidogynidae</taxon>
        <taxon>Meloidogyninae</taxon>
        <taxon>Meloidogyne</taxon>
    </lineage>
</organism>
<reference evidence="2" key="1">
    <citation type="submission" date="2022-11" db="UniProtKB">
        <authorList>
            <consortium name="WormBaseParasite"/>
        </authorList>
    </citation>
    <scope>IDENTIFICATION</scope>
</reference>
<evidence type="ECO:0000313" key="1">
    <source>
        <dbReference type="Proteomes" id="UP000887560"/>
    </source>
</evidence>
<proteinExistence type="predicted"/>
<name>A0A915NTH3_9BILA</name>
<evidence type="ECO:0000313" key="2">
    <source>
        <dbReference type="WBParaSite" id="scf7180000420148.g4812"/>
    </source>
</evidence>
<sequence length="373" mass="42972">MKGFVSGNIYINSTIWLPAYQNCQLKCRIDSEICQMSGPTVHIRRQRCYELPLECRRHLKKLVGGAELFTKPNHRIWGNLSSKNDKRSKENKKQKNIKKENTNLLKTTNLPLNYGEGEFLLPLSQDKDLTTSTKFIPFSTKSQFISSTKKSPTTIKIINDLKSTTKFDNTLQLDFEMFYAEKQILDKDKLKNNNSSSKSPKNLQKIEIFGPPIRGPIPHPSAPEDAFILNHSTQKQTINEAKENIFDNNNSKPPKVLPWWTWKKLAVQNENGKKSIVEDLTNQCCQWALDGLCDRTFEGTLSCSRVLDVDVIGCYEQRKQNYFISANSNLGQSTSTKFTKGKDEIINERKIVYRNDNFVEEFKQKSFVNLKRK</sequence>
<dbReference type="WBParaSite" id="scf7180000420148.g4812">
    <property type="protein sequence ID" value="scf7180000420148.g4812"/>
    <property type="gene ID" value="scf7180000420148.g4812"/>
</dbReference>
<keyword evidence="1" id="KW-1185">Reference proteome</keyword>
<dbReference type="Proteomes" id="UP000887560">
    <property type="component" value="Unplaced"/>
</dbReference>
<accession>A0A915NTH3</accession>
<dbReference type="AlphaFoldDB" id="A0A915NTH3"/>